<feature type="signal peptide" evidence="1">
    <location>
        <begin position="1"/>
        <end position="19"/>
    </location>
</feature>
<dbReference type="AlphaFoldDB" id="A0A2R4QF15"/>
<evidence type="ECO:0000256" key="1">
    <source>
        <dbReference type="SAM" id="SignalP"/>
    </source>
</evidence>
<organism evidence="2">
    <name type="scientific">Nodulisporium sp</name>
    <dbReference type="NCBI Taxonomy" id="1897413"/>
    <lineage>
        <taxon>Eukaryota</taxon>
        <taxon>Fungi</taxon>
        <taxon>Dikarya</taxon>
        <taxon>Ascomycota</taxon>
        <taxon>Pezizomycotina</taxon>
        <taxon>Sordariomycetes</taxon>
        <taxon>Xylariomycetidae</taxon>
        <taxon>Xylariales</taxon>
        <taxon>Xylariaceae</taxon>
        <taxon>Nodulisporium</taxon>
    </lineage>
</organism>
<protein>
    <submittedName>
        <fullName evidence="2">Uncharacterized protein</fullName>
    </submittedName>
</protein>
<name>A0A2R4QF15_9PEZI</name>
<dbReference type="EMBL" id="MG886384">
    <property type="protein sequence ID" value="AVY05526.1"/>
    <property type="molecule type" value="Genomic_DNA"/>
</dbReference>
<keyword evidence="1" id="KW-0732">Signal</keyword>
<proteinExistence type="predicted"/>
<sequence>MVKLTVVQLASSMATAVSGLTVSVPSSRDLFDDPCATFRLPPRSVNATYLNEASVEQPWIEPPFGFGYGKWALSWTSIEEYWSWSNMQNEWYPLSSTVNGSRLSDIHATVIADVNSFQLGDNDTVIETPGTDTPLPGQIYAWNYTIPAEIMAETDHTAWAGWGYDFYEQGAPYFVSYDAATTGVKNVSHGVSIYSRLERGPSDRTVAEVAECYDRLGSEAFSSLFRSMKRTPTDGRRSHNLSWRGVAVENAQVEGRRSYQKPI</sequence>
<reference evidence="2" key="1">
    <citation type="submission" date="2018-02" db="EMBL/GenBank/DDBJ databases">
        <title>Biosynthetic Pathway for Furanosteroid Demethoxyviridin and Identification of an Unusual Pregnane Side-chain Cleavage.</title>
        <authorList>
            <person name="Wang G.-Q."/>
            <person name="Chen G.-D."/>
            <person name="Qin S.-Y."/>
            <person name="Hu D."/>
            <person name="Awakawa T."/>
            <person name="Li S.-Y."/>
            <person name="Lv J.-M."/>
            <person name="Wang C.-X."/>
            <person name="Yao X.-S."/>
            <person name="Abe I."/>
            <person name="Gao H."/>
        </authorList>
    </citation>
    <scope>NUCLEOTIDE SEQUENCE</scope>
    <source>
        <strain evidence="2">JNvid</strain>
    </source>
</reference>
<gene>
    <name evidence="2" type="primary">vidS</name>
</gene>
<evidence type="ECO:0000313" key="2">
    <source>
        <dbReference type="EMBL" id="AVY05526.1"/>
    </source>
</evidence>
<feature type="chain" id="PRO_5015346458" evidence="1">
    <location>
        <begin position="20"/>
        <end position="263"/>
    </location>
</feature>
<accession>A0A2R4QF15</accession>